<dbReference type="Proteomes" id="UP000297477">
    <property type="component" value="Unassembled WGS sequence"/>
</dbReference>
<name>A0ABY2K075_9MICC</name>
<proteinExistence type="predicted"/>
<keyword evidence="2" id="KW-1185">Reference proteome</keyword>
<comment type="caution">
    <text evidence="1">The sequence shown here is derived from an EMBL/GenBank/DDBJ whole genome shotgun (WGS) entry which is preliminary data.</text>
</comment>
<evidence type="ECO:0000313" key="2">
    <source>
        <dbReference type="Proteomes" id="UP000297477"/>
    </source>
</evidence>
<dbReference type="EMBL" id="SPKT01000046">
    <property type="protein sequence ID" value="TFH97820.1"/>
    <property type="molecule type" value="Genomic_DNA"/>
</dbReference>
<dbReference type="RefSeq" id="WP_135103389.1">
    <property type="nucleotide sequence ID" value="NZ_SPKT01000046.1"/>
</dbReference>
<organism evidence="1 2">
    <name type="scientific">Micrococcus lylae</name>
    <dbReference type="NCBI Taxonomy" id="1273"/>
    <lineage>
        <taxon>Bacteria</taxon>
        <taxon>Bacillati</taxon>
        <taxon>Actinomycetota</taxon>
        <taxon>Actinomycetes</taxon>
        <taxon>Micrococcales</taxon>
        <taxon>Micrococcaceae</taxon>
        <taxon>Micrococcus</taxon>
    </lineage>
</organism>
<protein>
    <submittedName>
        <fullName evidence="1">Uncharacterized protein</fullName>
    </submittedName>
</protein>
<reference evidence="1 2" key="1">
    <citation type="submission" date="2019-03" db="EMBL/GenBank/DDBJ databases">
        <title>Reclassification of Micrococcus aloeverae and Micrococcus yunnanensis as later heterotypic synonyms of Micrococcus luteus.</title>
        <authorList>
            <person name="Huang C.-H."/>
        </authorList>
    </citation>
    <scope>NUCLEOTIDE SEQUENCE [LARGE SCALE GENOMIC DNA]</scope>
    <source>
        <strain evidence="1 2">BCRC 12151</strain>
    </source>
</reference>
<sequence>MSATTVYTPAVVDEDLQQARIAVELARDFTTTFAPHPGSAHRARSQARMAAVCASSCRALAVHWAGRGRKDIARHYLDAANWE</sequence>
<accession>A0ABY2K075</accession>
<feature type="non-terminal residue" evidence="1">
    <location>
        <position position="83"/>
    </location>
</feature>
<gene>
    <name evidence="1" type="ORF">E4A49_11725</name>
</gene>
<evidence type="ECO:0000313" key="1">
    <source>
        <dbReference type="EMBL" id="TFH97820.1"/>
    </source>
</evidence>